<evidence type="ECO:0000313" key="6">
    <source>
        <dbReference type="Proteomes" id="UP000441455"/>
    </source>
</evidence>
<reference evidence="5 6" key="1">
    <citation type="submission" date="2019-08" db="EMBL/GenBank/DDBJ databases">
        <title>In-depth cultivation of the pig gut microbiome towards novel bacterial diversity and tailored functional studies.</title>
        <authorList>
            <person name="Wylensek D."/>
            <person name="Hitch T.C.A."/>
            <person name="Clavel T."/>
        </authorList>
    </citation>
    <scope>NUCLEOTIDE SEQUENCE [LARGE SCALE GENOMIC DNA]</scope>
    <source>
        <strain evidence="5 6">WCA-389-WT-5B</strain>
    </source>
</reference>
<keyword evidence="3" id="KW-0812">Transmembrane</keyword>
<feature type="domain" description="Cell envelope-related transcriptional attenuator" evidence="4">
    <location>
        <begin position="59"/>
        <end position="208"/>
    </location>
</feature>
<evidence type="ECO:0000313" key="5">
    <source>
        <dbReference type="EMBL" id="MSS81410.1"/>
    </source>
</evidence>
<accession>A0A6N7VK31</accession>
<gene>
    <name evidence="5" type="ORF">FX155_02095</name>
</gene>
<dbReference type="Pfam" id="PF03816">
    <property type="entry name" value="LytR_cpsA_psr"/>
    <property type="match status" value="1"/>
</dbReference>
<comment type="similarity">
    <text evidence="1">Belongs to the LytR/CpsA/Psr (LCP) family.</text>
</comment>
<feature type="transmembrane region" description="Helical" evidence="3">
    <location>
        <begin position="7"/>
        <end position="26"/>
    </location>
</feature>
<evidence type="ECO:0000256" key="3">
    <source>
        <dbReference type="SAM" id="Phobius"/>
    </source>
</evidence>
<dbReference type="PANTHER" id="PTHR33392:SF6">
    <property type="entry name" value="POLYISOPRENYL-TEICHOIC ACID--PEPTIDOGLYCAN TEICHOIC ACID TRANSFERASE TAGU"/>
    <property type="match status" value="1"/>
</dbReference>
<comment type="caution">
    <text evidence="5">The sequence shown here is derived from an EMBL/GenBank/DDBJ whole genome shotgun (WGS) entry which is preliminary data.</text>
</comment>
<dbReference type="InterPro" id="IPR050922">
    <property type="entry name" value="LytR/CpsA/Psr_CW_biosynth"/>
</dbReference>
<proteinExistence type="inferred from homology"/>
<keyword evidence="3" id="KW-1133">Transmembrane helix</keyword>
<organism evidence="5 6">
    <name type="scientific">Acidaminococcus fermentans</name>
    <dbReference type="NCBI Taxonomy" id="905"/>
    <lineage>
        <taxon>Bacteria</taxon>
        <taxon>Bacillati</taxon>
        <taxon>Bacillota</taxon>
        <taxon>Negativicutes</taxon>
        <taxon>Acidaminococcales</taxon>
        <taxon>Acidaminococcaceae</taxon>
        <taxon>Acidaminococcus</taxon>
    </lineage>
</organism>
<protein>
    <submittedName>
        <fullName evidence="5">LytR family transcriptional regulator</fullName>
    </submittedName>
</protein>
<dbReference type="NCBIfam" id="TIGR00350">
    <property type="entry name" value="lytR_cpsA_psr"/>
    <property type="match status" value="1"/>
</dbReference>
<feature type="compositionally biased region" description="Polar residues" evidence="2">
    <location>
        <begin position="352"/>
        <end position="362"/>
    </location>
</feature>
<dbReference type="InterPro" id="IPR004474">
    <property type="entry name" value="LytR_CpsA_psr"/>
</dbReference>
<dbReference type="RefSeq" id="WP_154487659.1">
    <property type="nucleotide sequence ID" value="NZ_VULN01000002.1"/>
</dbReference>
<dbReference type="EMBL" id="VULN01000002">
    <property type="protein sequence ID" value="MSS81410.1"/>
    <property type="molecule type" value="Genomic_DNA"/>
</dbReference>
<dbReference type="Gene3D" id="3.40.630.190">
    <property type="entry name" value="LCP protein"/>
    <property type="match status" value="1"/>
</dbReference>
<name>A0A6N7VK31_ACIFE</name>
<dbReference type="AlphaFoldDB" id="A0A6N7VK31"/>
<dbReference type="OrthoDB" id="9782542at2"/>
<dbReference type="Proteomes" id="UP000441455">
    <property type="component" value="Unassembled WGS sequence"/>
</dbReference>
<sequence>MLGKYKAVIAGIGVLLAAVAGFFLLGPGKKPDPGQVAQIQGKRNILVMGVDRRSGDTGRSDTLFVTMLDTSRNQAALLSIPRDTLVSIPGHGWDKVNHAYAYGGHELSRKTVENFLGIPISNYVLVDFQGFIKLVDAIGGVDIDVEKSMQYTDPYDGENGLVINLQPGKQHMDGTTAIQYVRYRDEEGDIGRVARQQKFMKAVFAKLRSASLLTRAPEIAHTLYQSIDTDLSAGDLASLLVTFAKNVSGTSQLETAMVQGSPAYIDDISYWIPNMTALRQQVAQLQGVQPGEGYRMAAQAAKKKYDELLGTNSAAGSGEKRTLQVQNQELKKAVEKARKMDKEKAALPVGDSSGTGKGSTAPNLPPPPPQKTLRASLVNCSGNPQYGVEAANDARNAGFAIVSITNGSPMDRTQVLINAGSSAAEERTGALPFDFQLIQGAVSPSSGDVVIYVGRDYGK</sequence>
<keyword evidence="3" id="KW-0472">Membrane</keyword>
<feature type="region of interest" description="Disordered" evidence="2">
    <location>
        <begin position="338"/>
        <end position="372"/>
    </location>
</feature>
<dbReference type="PANTHER" id="PTHR33392">
    <property type="entry name" value="POLYISOPRENYL-TEICHOIC ACID--PEPTIDOGLYCAN TEICHOIC ACID TRANSFERASE TAGU"/>
    <property type="match status" value="1"/>
</dbReference>
<evidence type="ECO:0000256" key="2">
    <source>
        <dbReference type="SAM" id="MobiDB-lite"/>
    </source>
</evidence>
<evidence type="ECO:0000259" key="4">
    <source>
        <dbReference type="Pfam" id="PF03816"/>
    </source>
</evidence>
<evidence type="ECO:0000256" key="1">
    <source>
        <dbReference type="ARBA" id="ARBA00006068"/>
    </source>
</evidence>